<dbReference type="OrthoDB" id="1923324at2759"/>
<reference evidence="2" key="1">
    <citation type="submission" date="2016-11" db="EMBL/GenBank/DDBJ databases">
        <title>The genome of Nicotiana attenuata.</title>
        <authorList>
            <person name="Xu S."/>
            <person name="Brockmoeller T."/>
            <person name="Gaquerel E."/>
            <person name="Navarro A."/>
            <person name="Kuhl H."/>
            <person name="Gase K."/>
            <person name="Ling Z."/>
            <person name="Zhou W."/>
            <person name="Kreitzer C."/>
            <person name="Stanke M."/>
            <person name="Tang H."/>
            <person name="Lyons E."/>
            <person name="Pandey P."/>
            <person name="Pandey S.P."/>
            <person name="Timmermann B."/>
            <person name="Baldwin I.T."/>
        </authorList>
    </citation>
    <scope>NUCLEOTIDE SEQUENCE [LARGE SCALE GENOMIC DNA]</scope>
    <source>
        <strain evidence="2">UT</strain>
    </source>
</reference>
<feature type="region of interest" description="Disordered" evidence="1">
    <location>
        <begin position="261"/>
        <end position="312"/>
    </location>
</feature>
<keyword evidence="3" id="KW-1185">Reference proteome</keyword>
<evidence type="ECO:0000313" key="3">
    <source>
        <dbReference type="Proteomes" id="UP000187609"/>
    </source>
</evidence>
<dbReference type="Gramene" id="OIS99067">
    <property type="protein sequence ID" value="OIS99067"/>
    <property type="gene ID" value="A4A49_20340"/>
</dbReference>
<accession>A0A1J6I3G6</accession>
<dbReference type="EMBL" id="MJEQ01037190">
    <property type="protein sequence ID" value="OIS99067.1"/>
    <property type="molecule type" value="Genomic_DNA"/>
</dbReference>
<comment type="caution">
    <text evidence="2">The sequence shown here is derived from an EMBL/GenBank/DDBJ whole genome shotgun (WGS) entry which is preliminary data.</text>
</comment>
<sequence length="472" mass="52095">MVIKKRVNKLPAENGGTNGVESLPKNKKCNEQFDHWAFLDQIEAPMWVDLTLEYKSAYQEKDDDWFHISHPFHQASSKMLKSAFSHAGEGSINLELGLQGLCSPKLPPSVSRSRGKDFRNRQLGQGNHWLTLDKKHPVKQLSSKPSAADSEACKVVKQRASSKKLTNSAASDSGSSFQPPDVTSGNEKISSNSLAVTRYESLPRSCITLENGEQHYQKSLGVNSLKKSLEVSDQVLGRTSGFLSDLRVSLGKSCVTRQASRMEANNFRQSEGQKSSSSMSSVGSSSNTYKERENLNERKIKEKTPDSRNASRMARAPIGEIKKAKMSKVPVQPPDKTSNTILVIGRSVSSSIRNEGAKEKVHQHNVQRKPLISRRANDHVSSNVVSKATARIGGSQCIRTVGTSKVNVVGSMGMTQKSSIHGNQRCCTEFTSYTKENKRSSENAKSSDLMVNPDNKRDVANRVNTKKKVFLR</sequence>
<dbReference type="AlphaFoldDB" id="A0A1J6I3G6"/>
<proteinExistence type="predicted"/>
<evidence type="ECO:0000256" key="1">
    <source>
        <dbReference type="SAM" id="MobiDB-lite"/>
    </source>
</evidence>
<evidence type="ECO:0000313" key="2">
    <source>
        <dbReference type="EMBL" id="OIS99067.1"/>
    </source>
</evidence>
<dbReference type="OMA" id="NDDAWFQ"/>
<feature type="compositionally biased region" description="Polar residues" evidence="1">
    <location>
        <begin position="163"/>
        <end position="190"/>
    </location>
</feature>
<dbReference type="Proteomes" id="UP000187609">
    <property type="component" value="Unassembled WGS sequence"/>
</dbReference>
<feature type="compositionally biased region" description="Low complexity" evidence="1">
    <location>
        <begin position="275"/>
        <end position="286"/>
    </location>
</feature>
<organism evidence="2 3">
    <name type="scientific">Nicotiana attenuata</name>
    <name type="common">Coyote tobacco</name>
    <dbReference type="NCBI Taxonomy" id="49451"/>
    <lineage>
        <taxon>Eukaryota</taxon>
        <taxon>Viridiplantae</taxon>
        <taxon>Streptophyta</taxon>
        <taxon>Embryophyta</taxon>
        <taxon>Tracheophyta</taxon>
        <taxon>Spermatophyta</taxon>
        <taxon>Magnoliopsida</taxon>
        <taxon>eudicotyledons</taxon>
        <taxon>Gunneridae</taxon>
        <taxon>Pentapetalae</taxon>
        <taxon>asterids</taxon>
        <taxon>lamiids</taxon>
        <taxon>Solanales</taxon>
        <taxon>Solanaceae</taxon>
        <taxon>Nicotianoideae</taxon>
        <taxon>Nicotianeae</taxon>
        <taxon>Nicotiana</taxon>
    </lineage>
</organism>
<dbReference type="KEGG" id="nau:109230760"/>
<protein>
    <submittedName>
        <fullName evidence="2">Uncharacterized protein</fullName>
    </submittedName>
</protein>
<name>A0A1J6I3G6_NICAT</name>
<feature type="region of interest" description="Disordered" evidence="1">
    <location>
        <begin position="106"/>
        <end position="190"/>
    </location>
</feature>
<feature type="compositionally biased region" description="Basic and acidic residues" evidence="1">
    <location>
        <begin position="289"/>
        <end position="306"/>
    </location>
</feature>
<gene>
    <name evidence="2" type="ORF">A4A49_20340</name>
</gene>